<keyword evidence="5" id="KW-1185">Reference proteome</keyword>
<evidence type="ECO:0000259" key="3">
    <source>
        <dbReference type="Pfam" id="PF00689"/>
    </source>
</evidence>
<dbReference type="FunFam" id="1.20.1110.10:FF:000095">
    <property type="entry name" value="Sodium/potassium-transporting ATPase subunit alpha-1"/>
    <property type="match status" value="1"/>
</dbReference>
<dbReference type="GO" id="GO:0046872">
    <property type="term" value="F:metal ion binding"/>
    <property type="evidence" value="ECO:0007669"/>
    <property type="project" value="UniProtKB-KW"/>
</dbReference>
<dbReference type="GO" id="GO:0036376">
    <property type="term" value="P:sodium ion export across plasma membrane"/>
    <property type="evidence" value="ECO:0007669"/>
    <property type="project" value="TreeGrafter"/>
</dbReference>
<organism evidence="4 5">
    <name type="scientific">Engystomops pustulosus</name>
    <name type="common">Tungara frog</name>
    <name type="synonym">Physalaemus pustulosus</name>
    <dbReference type="NCBI Taxonomy" id="76066"/>
    <lineage>
        <taxon>Eukaryota</taxon>
        <taxon>Metazoa</taxon>
        <taxon>Chordata</taxon>
        <taxon>Craniata</taxon>
        <taxon>Vertebrata</taxon>
        <taxon>Euteleostomi</taxon>
        <taxon>Amphibia</taxon>
        <taxon>Batrachia</taxon>
        <taxon>Anura</taxon>
        <taxon>Neobatrachia</taxon>
        <taxon>Hyloidea</taxon>
        <taxon>Leptodactylidae</taxon>
        <taxon>Leiuperinae</taxon>
        <taxon>Engystomops</taxon>
    </lineage>
</organism>
<dbReference type="GO" id="GO:0005391">
    <property type="term" value="F:P-type sodium:potassium-exchanging transporter activity"/>
    <property type="evidence" value="ECO:0007669"/>
    <property type="project" value="TreeGrafter"/>
</dbReference>
<dbReference type="InterPro" id="IPR006068">
    <property type="entry name" value="ATPase_P-typ_cation-transptr_C"/>
</dbReference>
<keyword evidence="1" id="KW-0479">Metal-binding</keyword>
<dbReference type="Gene3D" id="1.20.1110.10">
    <property type="entry name" value="Calcium-transporting ATPase, transmembrane domain"/>
    <property type="match status" value="1"/>
</dbReference>
<dbReference type="PRINTS" id="PR00121">
    <property type="entry name" value="NAKATPASE"/>
</dbReference>
<reference evidence="4" key="1">
    <citation type="thesis" date="2020" institute="ProQuest LLC" country="789 East Eisenhower Parkway, Ann Arbor, MI, USA">
        <title>Comparative Genomics and Chromosome Evolution.</title>
        <authorList>
            <person name="Mudd A.B."/>
        </authorList>
    </citation>
    <scope>NUCLEOTIDE SEQUENCE</scope>
    <source>
        <strain evidence="4">237g6f4</strain>
        <tissue evidence="4">Blood</tissue>
    </source>
</reference>
<dbReference type="Proteomes" id="UP000824782">
    <property type="component" value="Unassembled WGS sequence"/>
</dbReference>
<evidence type="ECO:0000256" key="1">
    <source>
        <dbReference type="ARBA" id="ARBA00022723"/>
    </source>
</evidence>
<dbReference type="EMBL" id="WNYA01000005">
    <property type="protein sequence ID" value="KAG8573802.1"/>
    <property type="molecule type" value="Genomic_DNA"/>
</dbReference>
<evidence type="ECO:0000256" key="2">
    <source>
        <dbReference type="SAM" id="Phobius"/>
    </source>
</evidence>
<keyword evidence="2" id="KW-0472">Membrane</keyword>
<feature type="domain" description="Cation-transporting P-type ATPase C-terminal" evidence="3">
    <location>
        <begin position="64"/>
        <end position="255"/>
    </location>
</feature>
<evidence type="ECO:0000313" key="4">
    <source>
        <dbReference type="EMBL" id="KAG8573802.1"/>
    </source>
</evidence>
<dbReference type="GO" id="GO:0008900">
    <property type="term" value="F:P-type potassium:proton transporter activity"/>
    <property type="evidence" value="ECO:0007669"/>
    <property type="project" value="TreeGrafter"/>
</dbReference>
<dbReference type="GO" id="GO:1990573">
    <property type="term" value="P:potassium ion import across plasma membrane"/>
    <property type="evidence" value="ECO:0007669"/>
    <property type="project" value="TreeGrafter"/>
</dbReference>
<sequence length="271" mass="31858">MAQSESIDLHYKTHLGRRVGRLNTGSRSIRSEEPVHYTAPTGIIRYYMVTTEINGKAHSSCKKFPSVSLAYEKAESDIMHLKPRNPRRDRLVNEALAVYSYFQIGVIQSFAGFVDYFTVMAQEGWFPAYCLGLRGNWENQHLQDLQDSYGQEWTFGQRLYQQYNCYTCFFISIEVCQISDVLIRKTRRLSVFQQGFFRNKILVSAIIFQLCLGNLLCYTPGMPNIFNFMPIRFQWWLVPLPFGILIFVYDEIRKLGVRRHPGSWWDKELYY</sequence>
<gene>
    <name evidence="4" type="ORF">GDO81_012555</name>
</gene>
<dbReference type="InterPro" id="IPR050510">
    <property type="entry name" value="Cation_transp_ATPase_P-type"/>
</dbReference>
<dbReference type="Pfam" id="PF00689">
    <property type="entry name" value="Cation_ATPase_C"/>
    <property type="match status" value="1"/>
</dbReference>
<dbReference type="AlphaFoldDB" id="A0AAV7BN83"/>
<keyword evidence="2" id="KW-1133">Transmembrane helix</keyword>
<dbReference type="SUPFAM" id="SSF81665">
    <property type="entry name" value="Calcium ATPase, transmembrane domain M"/>
    <property type="match status" value="1"/>
</dbReference>
<comment type="caution">
    <text evidence="4">The sequence shown here is derived from an EMBL/GenBank/DDBJ whole genome shotgun (WGS) entry which is preliminary data.</text>
</comment>
<accession>A0AAV7BN83</accession>
<name>A0AAV7BN83_ENGPU</name>
<dbReference type="GO" id="GO:0005886">
    <property type="term" value="C:plasma membrane"/>
    <property type="evidence" value="ECO:0007669"/>
    <property type="project" value="TreeGrafter"/>
</dbReference>
<dbReference type="PANTHER" id="PTHR43294">
    <property type="entry name" value="SODIUM/POTASSIUM-TRANSPORTING ATPASE SUBUNIT ALPHA"/>
    <property type="match status" value="1"/>
</dbReference>
<dbReference type="InterPro" id="IPR023298">
    <property type="entry name" value="ATPase_P-typ_TM_dom_sf"/>
</dbReference>
<proteinExistence type="predicted"/>
<evidence type="ECO:0000313" key="5">
    <source>
        <dbReference type="Proteomes" id="UP000824782"/>
    </source>
</evidence>
<keyword evidence="2" id="KW-0812">Transmembrane</keyword>
<dbReference type="GO" id="GO:0006883">
    <property type="term" value="P:intracellular sodium ion homeostasis"/>
    <property type="evidence" value="ECO:0007669"/>
    <property type="project" value="TreeGrafter"/>
</dbReference>
<dbReference type="PANTHER" id="PTHR43294:SF10">
    <property type="entry name" value="POTASSIUM-TRANSPORTING ATPASE ALPHA CHAIN 1"/>
    <property type="match status" value="1"/>
</dbReference>
<dbReference type="GO" id="GO:0030007">
    <property type="term" value="P:intracellular potassium ion homeostasis"/>
    <property type="evidence" value="ECO:0007669"/>
    <property type="project" value="TreeGrafter"/>
</dbReference>
<feature type="transmembrane region" description="Helical" evidence="2">
    <location>
        <begin position="233"/>
        <end position="249"/>
    </location>
</feature>
<protein>
    <recommendedName>
        <fullName evidence="3">Cation-transporting P-type ATPase C-terminal domain-containing protein</fullName>
    </recommendedName>
</protein>
<feature type="transmembrane region" description="Helical" evidence="2">
    <location>
        <begin position="201"/>
        <end position="221"/>
    </location>
</feature>